<dbReference type="GO" id="GO:0016747">
    <property type="term" value="F:acyltransferase activity, transferring groups other than amino-acyl groups"/>
    <property type="evidence" value="ECO:0007669"/>
    <property type="project" value="InterPro"/>
</dbReference>
<dbReference type="Proteomes" id="UP000033101">
    <property type="component" value="Chromosome"/>
</dbReference>
<dbReference type="Gene3D" id="3.40.630.30">
    <property type="match status" value="1"/>
</dbReference>
<keyword evidence="1 4" id="KW-0808">Transferase</keyword>
<feature type="domain" description="N-acetyltransferase" evidence="3">
    <location>
        <begin position="1"/>
        <end position="130"/>
    </location>
</feature>
<organism evidence="4 5">
    <name type="scientific">Methanosarcina horonobensis HB-1 = JCM 15518</name>
    <dbReference type="NCBI Taxonomy" id="1434110"/>
    <lineage>
        <taxon>Archaea</taxon>
        <taxon>Methanobacteriati</taxon>
        <taxon>Methanobacteriota</taxon>
        <taxon>Stenosarchaea group</taxon>
        <taxon>Methanomicrobia</taxon>
        <taxon>Methanosarcinales</taxon>
        <taxon>Methanosarcinaceae</taxon>
        <taxon>Methanosarcina</taxon>
    </lineage>
</organism>
<reference evidence="4 5" key="1">
    <citation type="submission" date="2014-07" db="EMBL/GenBank/DDBJ databases">
        <title>Methanogenic archaea and the global carbon cycle.</title>
        <authorList>
            <person name="Henriksen J.R."/>
            <person name="Luke J."/>
            <person name="Reinhart S."/>
            <person name="Benedict M.N."/>
            <person name="Youngblut N.D."/>
            <person name="Metcalf M.E."/>
            <person name="Whitaker R.J."/>
            <person name="Metcalf W.W."/>
        </authorList>
    </citation>
    <scope>NUCLEOTIDE SEQUENCE [LARGE SCALE GENOMIC DNA]</scope>
    <source>
        <strain evidence="4 5">HB-1</strain>
    </source>
</reference>
<dbReference type="PANTHER" id="PTHR43800:SF1">
    <property type="entry name" value="PEPTIDYL-LYSINE N-ACETYLTRANSFERASE YJAB"/>
    <property type="match status" value="1"/>
</dbReference>
<accession>A0A0E3S7S4</accession>
<sequence>MVRIWYDASVIAHPFVLATFWASYKSAMEEKYLPLAENYVFEREGKVTGFISLVGENVCALFVAPEAQEKGTGRALLEHAKILKGSLSLKVYRDNKKAIIFYEKSGFRAVGEDVDEHTGCVQILMNWRTSN</sequence>
<dbReference type="PATRIC" id="fig|1434110.4.peg.1210"/>
<gene>
    <name evidence="4" type="ORF">MSHOH_0971</name>
</gene>
<keyword evidence="5" id="KW-1185">Reference proteome</keyword>
<dbReference type="InterPro" id="IPR000182">
    <property type="entry name" value="GNAT_dom"/>
</dbReference>
<dbReference type="EC" id="2.3.1.-" evidence="4"/>
<proteinExistence type="predicted"/>
<name>A0A0E3S7S4_9EURY</name>
<evidence type="ECO:0000256" key="1">
    <source>
        <dbReference type="ARBA" id="ARBA00022679"/>
    </source>
</evidence>
<dbReference type="EMBL" id="CP009516">
    <property type="protein sequence ID" value="AKB77454.1"/>
    <property type="molecule type" value="Genomic_DNA"/>
</dbReference>
<evidence type="ECO:0000256" key="2">
    <source>
        <dbReference type="ARBA" id="ARBA00023315"/>
    </source>
</evidence>
<dbReference type="CDD" id="cd04301">
    <property type="entry name" value="NAT_SF"/>
    <property type="match status" value="1"/>
</dbReference>
<evidence type="ECO:0000313" key="5">
    <source>
        <dbReference type="Proteomes" id="UP000033101"/>
    </source>
</evidence>
<dbReference type="KEGG" id="mhor:MSHOH_0971"/>
<dbReference type="Pfam" id="PF13508">
    <property type="entry name" value="Acetyltransf_7"/>
    <property type="match status" value="1"/>
</dbReference>
<keyword evidence="2 4" id="KW-0012">Acyltransferase</keyword>
<dbReference type="HOGENOM" id="CLU_013985_21_2_2"/>
<evidence type="ECO:0000313" key="4">
    <source>
        <dbReference type="EMBL" id="AKB77454.1"/>
    </source>
</evidence>
<dbReference type="PANTHER" id="PTHR43800">
    <property type="entry name" value="PEPTIDYL-LYSINE N-ACETYLTRANSFERASE YJAB"/>
    <property type="match status" value="1"/>
</dbReference>
<dbReference type="SUPFAM" id="SSF55729">
    <property type="entry name" value="Acyl-CoA N-acyltransferases (Nat)"/>
    <property type="match status" value="1"/>
</dbReference>
<dbReference type="PROSITE" id="PS51186">
    <property type="entry name" value="GNAT"/>
    <property type="match status" value="1"/>
</dbReference>
<protein>
    <submittedName>
        <fullName evidence="4">Acetyltransferase</fullName>
        <ecNumber evidence="4">2.3.1.-</ecNumber>
    </submittedName>
</protein>
<dbReference type="AlphaFoldDB" id="A0A0E3S7S4"/>
<evidence type="ECO:0000259" key="3">
    <source>
        <dbReference type="PROSITE" id="PS51186"/>
    </source>
</evidence>
<dbReference type="InterPro" id="IPR016181">
    <property type="entry name" value="Acyl_CoA_acyltransferase"/>
</dbReference>